<evidence type="ECO:0000313" key="2">
    <source>
        <dbReference type="EMBL" id="GAA2414805.1"/>
    </source>
</evidence>
<accession>A0ABP5VYS0</accession>
<comment type="caution">
    <text evidence="2">The sequence shown here is derived from an EMBL/GenBank/DDBJ whole genome shotgun (WGS) entry which is preliminary data.</text>
</comment>
<name>A0ABP5VYS0_9ACTN</name>
<feature type="region of interest" description="Disordered" evidence="1">
    <location>
        <begin position="27"/>
        <end position="83"/>
    </location>
</feature>
<evidence type="ECO:0000256" key="1">
    <source>
        <dbReference type="SAM" id="MobiDB-lite"/>
    </source>
</evidence>
<sequence>MPGFLPTAWWAGEGAASGGDLNPDALIPHHGGPRAVVRGSHWDGASGRKARAQAASRRMTGTLMGREPGPPTCEKGCVRQSSP</sequence>
<proteinExistence type="predicted"/>
<reference evidence="3" key="1">
    <citation type="journal article" date="2019" name="Int. J. Syst. Evol. Microbiol.">
        <title>The Global Catalogue of Microorganisms (GCM) 10K type strain sequencing project: providing services to taxonomists for standard genome sequencing and annotation.</title>
        <authorList>
            <consortium name="The Broad Institute Genomics Platform"/>
            <consortium name="The Broad Institute Genome Sequencing Center for Infectious Disease"/>
            <person name="Wu L."/>
            <person name="Ma J."/>
        </authorList>
    </citation>
    <scope>NUCLEOTIDE SEQUENCE [LARGE SCALE GENOMIC DNA]</scope>
    <source>
        <strain evidence="3">JCM 4358</strain>
    </source>
</reference>
<evidence type="ECO:0000313" key="3">
    <source>
        <dbReference type="Proteomes" id="UP001499986"/>
    </source>
</evidence>
<gene>
    <name evidence="2" type="ORF">GCM10010255_61110</name>
</gene>
<dbReference type="Proteomes" id="UP001499986">
    <property type="component" value="Unassembled WGS sequence"/>
</dbReference>
<organism evidence="2 3">
    <name type="scientific">Streptomyces coeruleofuscus</name>
    <dbReference type="NCBI Taxonomy" id="66879"/>
    <lineage>
        <taxon>Bacteria</taxon>
        <taxon>Bacillati</taxon>
        <taxon>Actinomycetota</taxon>
        <taxon>Actinomycetes</taxon>
        <taxon>Kitasatosporales</taxon>
        <taxon>Streptomycetaceae</taxon>
        <taxon>Streptomyces</taxon>
    </lineage>
</organism>
<dbReference type="EMBL" id="BAAASE010000008">
    <property type="protein sequence ID" value="GAA2414805.1"/>
    <property type="molecule type" value="Genomic_DNA"/>
</dbReference>
<protein>
    <submittedName>
        <fullName evidence="2">Uncharacterized protein</fullName>
    </submittedName>
</protein>
<keyword evidence="3" id="KW-1185">Reference proteome</keyword>